<gene>
    <name evidence="1" type="ORF">GGR89_001670</name>
</gene>
<comment type="caution">
    <text evidence="1">The sequence shown here is derived from an EMBL/GenBank/DDBJ whole genome shotgun (WGS) entry which is preliminary data.</text>
</comment>
<dbReference type="RefSeq" id="WP_164521852.1">
    <property type="nucleotide sequence ID" value="NZ_BAAADY010000013.1"/>
</dbReference>
<dbReference type="Proteomes" id="UP000531251">
    <property type="component" value="Unassembled WGS sequence"/>
</dbReference>
<proteinExistence type="predicted"/>
<sequence length="57" mass="6110">MRESPIKRLVYAAVFSLLAGVLVAAYNPVEHVKADLRADTSGVRAGLHLAAHDLLRG</sequence>
<keyword evidence="2" id="KW-1185">Reference proteome</keyword>
<name>A0A7X5XXU3_9SPHN</name>
<dbReference type="AlphaFoldDB" id="A0A7X5XXU3"/>
<reference evidence="1 2" key="1">
    <citation type="submission" date="2020-03" db="EMBL/GenBank/DDBJ databases">
        <title>Genomic Encyclopedia of Type Strains, Phase IV (KMG-IV): sequencing the most valuable type-strain genomes for metagenomic binning, comparative biology and taxonomic classification.</title>
        <authorList>
            <person name="Goeker M."/>
        </authorList>
    </citation>
    <scope>NUCLEOTIDE SEQUENCE [LARGE SCALE GENOMIC DNA]</scope>
    <source>
        <strain evidence="1 2">DSM 7225</strain>
    </source>
</reference>
<evidence type="ECO:0000313" key="1">
    <source>
        <dbReference type="EMBL" id="NJB97358.1"/>
    </source>
</evidence>
<dbReference type="EMBL" id="JAATJB010000004">
    <property type="protein sequence ID" value="NJB97358.1"/>
    <property type="molecule type" value="Genomic_DNA"/>
</dbReference>
<protein>
    <submittedName>
        <fullName evidence="1">Uncharacterized protein</fullName>
    </submittedName>
</protein>
<organism evidence="1 2">
    <name type="scientific">Sphingomonas trueperi</name>
    <dbReference type="NCBI Taxonomy" id="53317"/>
    <lineage>
        <taxon>Bacteria</taxon>
        <taxon>Pseudomonadati</taxon>
        <taxon>Pseudomonadota</taxon>
        <taxon>Alphaproteobacteria</taxon>
        <taxon>Sphingomonadales</taxon>
        <taxon>Sphingomonadaceae</taxon>
        <taxon>Sphingomonas</taxon>
    </lineage>
</organism>
<evidence type="ECO:0000313" key="2">
    <source>
        <dbReference type="Proteomes" id="UP000531251"/>
    </source>
</evidence>
<accession>A0A7X5XXU3</accession>